<dbReference type="AlphaFoldDB" id="A0A428QIW6"/>
<accession>A0A428QIW6</accession>
<proteinExistence type="predicted"/>
<keyword evidence="3" id="KW-1185">Reference proteome</keyword>
<dbReference type="OrthoDB" id="10558299at2759"/>
<dbReference type="EMBL" id="NKCI01000030">
    <property type="protein sequence ID" value="RSL65254.1"/>
    <property type="molecule type" value="Genomic_DNA"/>
</dbReference>
<evidence type="ECO:0000313" key="3">
    <source>
        <dbReference type="Proteomes" id="UP000288168"/>
    </source>
</evidence>
<evidence type="ECO:0000313" key="2">
    <source>
        <dbReference type="EMBL" id="RSL65254.1"/>
    </source>
</evidence>
<evidence type="ECO:0000256" key="1">
    <source>
        <dbReference type="SAM" id="MobiDB-lite"/>
    </source>
</evidence>
<sequence>MEPVPAQSCPVSSGPSSFPPPAAVTSSSSPPNLAPAAAPTVCALAQAAAPSFSPSAAAAAPVVAFAPIPAANGAGGSADAPIVAKWASIAQRISMAGITVIQISFGAGAPAADLTLSSRGWPPNGAKKSRRRRGRKPGRKTNDAGPRPEDKDPGAGSTGGGD</sequence>
<gene>
    <name evidence="2" type="ORF">CEP54_004343</name>
</gene>
<feature type="compositionally biased region" description="Basic and acidic residues" evidence="1">
    <location>
        <begin position="140"/>
        <end position="153"/>
    </location>
</feature>
<dbReference type="Proteomes" id="UP000288168">
    <property type="component" value="Unassembled WGS sequence"/>
</dbReference>
<reference evidence="2 3" key="1">
    <citation type="submission" date="2017-06" db="EMBL/GenBank/DDBJ databases">
        <title>Comparative genomic analysis of Ambrosia Fusariam Clade fungi.</title>
        <authorList>
            <person name="Stajich J.E."/>
            <person name="Carrillo J."/>
            <person name="Kijimoto T."/>
            <person name="Eskalen A."/>
            <person name="O'Donnell K."/>
            <person name="Kasson M."/>
        </authorList>
    </citation>
    <scope>NUCLEOTIDE SEQUENCE [LARGE SCALE GENOMIC DNA]</scope>
    <source>
        <strain evidence="2 3">NRRL62584</strain>
    </source>
</reference>
<organism evidence="2 3">
    <name type="scientific">Fusarium duplospermum</name>
    <dbReference type="NCBI Taxonomy" id="1325734"/>
    <lineage>
        <taxon>Eukaryota</taxon>
        <taxon>Fungi</taxon>
        <taxon>Dikarya</taxon>
        <taxon>Ascomycota</taxon>
        <taxon>Pezizomycotina</taxon>
        <taxon>Sordariomycetes</taxon>
        <taxon>Hypocreomycetidae</taxon>
        <taxon>Hypocreales</taxon>
        <taxon>Nectriaceae</taxon>
        <taxon>Fusarium</taxon>
        <taxon>Fusarium solani species complex</taxon>
    </lineage>
</organism>
<feature type="region of interest" description="Disordered" evidence="1">
    <location>
        <begin position="112"/>
        <end position="162"/>
    </location>
</feature>
<name>A0A428QIW6_9HYPO</name>
<protein>
    <submittedName>
        <fullName evidence="2">Uncharacterized protein</fullName>
    </submittedName>
</protein>
<feature type="compositionally biased region" description="Low complexity" evidence="1">
    <location>
        <begin position="23"/>
        <end position="35"/>
    </location>
</feature>
<comment type="caution">
    <text evidence="2">The sequence shown here is derived from an EMBL/GenBank/DDBJ whole genome shotgun (WGS) entry which is preliminary data.</text>
</comment>
<feature type="compositionally biased region" description="Basic residues" evidence="1">
    <location>
        <begin position="127"/>
        <end position="139"/>
    </location>
</feature>
<feature type="region of interest" description="Disordered" evidence="1">
    <location>
        <begin position="1"/>
        <end position="35"/>
    </location>
</feature>